<evidence type="ECO:0000313" key="2">
    <source>
        <dbReference type="Proteomes" id="UP001549799"/>
    </source>
</evidence>
<dbReference type="Proteomes" id="UP001549799">
    <property type="component" value="Unassembled WGS sequence"/>
</dbReference>
<gene>
    <name evidence="1" type="ORF">ABXZ36_05220</name>
</gene>
<organism evidence="1 2">
    <name type="scientific">Sediminicola arcticus</name>
    <dbReference type="NCBI Taxonomy" id="1574308"/>
    <lineage>
        <taxon>Bacteria</taxon>
        <taxon>Pseudomonadati</taxon>
        <taxon>Bacteroidota</taxon>
        <taxon>Flavobacteriia</taxon>
        <taxon>Flavobacteriales</taxon>
        <taxon>Flavobacteriaceae</taxon>
        <taxon>Sediminicola</taxon>
    </lineage>
</organism>
<evidence type="ECO:0000313" key="1">
    <source>
        <dbReference type="EMBL" id="MET6990042.1"/>
    </source>
</evidence>
<comment type="caution">
    <text evidence="1">The sequence shown here is derived from an EMBL/GenBank/DDBJ whole genome shotgun (WGS) entry which is preliminary data.</text>
</comment>
<reference evidence="1 2" key="1">
    <citation type="submission" date="2024-07" db="EMBL/GenBank/DDBJ databases">
        <title>The genome sequence of type strain Sediminicola arcticus GDMCC 1.2805.</title>
        <authorList>
            <person name="Liu Y."/>
        </authorList>
    </citation>
    <scope>NUCLEOTIDE SEQUENCE [LARGE SCALE GENOMIC DNA]</scope>
    <source>
        <strain evidence="1 2">GDMCC 1.2805</strain>
    </source>
</reference>
<accession>A0ABV2SSA9</accession>
<dbReference type="RefSeq" id="WP_354614432.1">
    <property type="nucleotide sequence ID" value="NZ_JBEXAE010000002.1"/>
</dbReference>
<evidence type="ECO:0008006" key="3">
    <source>
        <dbReference type="Google" id="ProtNLM"/>
    </source>
</evidence>
<proteinExistence type="predicted"/>
<keyword evidence="2" id="KW-1185">Reference proteome</keyword>
<dbReference type="EMBL" id="JBEXAE010000002">
    <property type="protein sequence ID" value="MET6990042.1"/>
    <property type="molecule type" value="Genomic_DNA"/>
</dbReference>
<name>A0ABV2SSA9_9FLAO</name>
<sequence>MEGKQIYIGKNPAHFEDHKVSGEYVEIENETFYKIFNNDAMRPFFMSIVSDSNHWMFLSSNGGVTAGRKDSDMALFPYYTDDKITESAEVTGSKTLVQVHMSEKTLLWEPFSENQKGVYNIRRNLYKNKFGNKVVIEEVNLDLGLLFRYQWNSSNEFGFVRKSTFVNNNNEEVQLTLLDGIQNILPYGISTALQNSRSNLVDAYKKNELEAKIGLGIYALSAIIVDKSEPSEALKATIAWSLGLEDCSYLISSGQINAFRKGLPIVQEVEVKAEKSAYFLHANLKLAPKKDKNWIIIANVNQGPSDVAYISNLLQTEKNLTQKIQADIDLGTRNLKELTAAADGFQASADELRTTRHFANVMFNIMRGGIFDHNYQIEAQDFKTYLAKANIEVFKKHNEILKQLPEVFSLSQLKALTQKNSDTDFKRLCMEYLPLKFSRRHGDPSRPWNKFSINTRSEEDGSKVLDYEGNWRDIFQNWEALAHSYPEFMESMIFKFLNASTFDGYNPYRVTKGGFDWEVIEPEDPFSFIGYWGDHQIVYLLKFLEFIEDFYPNTLAGYFNEDVFVYANVPYKIKGYSDILKNPKDTIVFDDKLDRILHGRKKELGADGLLLLNQNKEIYKVNFIEKLLATALAKCSNFIPEGGIWLNTQRPEWNDANNALVGNGVSMVTLFYLRRFLEFFKGLTEKAKFTEVAISEELSTFFREINATLVGSQQLLNGNFSDKDRKTLVDGLGMAGGKYRTFIYQNGFSGIKNPLGKSELVAFFDLMINYLDHTIKANKRKDNLYHSYNLMSVENNREISVSYLTEMLEGQVAVLASDCISSEEALQVLDALKSSKLYRKDQSSYILYPNKELSRFIAKNKIPSKRIKQSELALQLMKDGNAQIVEQDINGAYHFNGSFNNANSLKAALEKLPEQYQDLVAKDRKLVLDIFEEIFDHKSFTGRSGTFFGYEGLGSIYWHMVSKLLLAVQECTQKAIENNENRDVVQRLKNHYYEISEGIGVHKSPQLYGAFPTDPYSHTPAGKGAQQPGMTGQVKEDILSRFGELGIGVKAGKLSFNPKLLKKEEFFKHDAILDYFDINKNEKQIHLTGSSFGFTYCQIPVIYQLTGKLGVEVLFKDGSKVNFEDSQLDESLSKQIFERQDTIKQIRVAINTL</sequence>
<protein>
    <recommendedName>
        <fullName evidence="3">Cellobiose phosphorylase</fullName>
    </recommendedName>
</protein>